<accession>A0A9P4YKW7</accession>
<organism evidence="1 2">
    <name type="scientific">Trichophyton interdigitale</name>
    <dbReference type="NCBI Taxonomy" id="101480"/>
    <lineage>
        <taxon>Eukaryota</taxon>
        <taxon>Fungi</taxon>
        <taxon>Dikarya</taxon>
        <taxon>Ascomycota</taxon>
        <taxon>Pezizomycotina</taxon>
        <taxon>Eurotiomycetes</taxon>
        <taxon>Eurotiomycetidae</taxon>
        <taxon>Onygenales</taxon>
        <taxon>Arthrodermataceae</taxon>
        <taxon>Trichophyton</taxon>
    </lineage>
</organism>
<proteinExistence type="predicted"/>
<gene>
    <name evidence="1" type="ORF">GY632_1767</name>
</gene>
<dbReference type="AlphaFoldDB" id="A0A9P4YKW7"/>
<evidence type="ECO:0000313" key="1">
    <source>
        <dbReference type="EMBL" id="KAF3898502.1"/>
    </source>
</evidence>
<dbReference type="Proteomes" id="UP000749309">
    <property type="component" value="Unassembled WGS sequence"/>
</dbReference>
<protein>
    <submittedName>
        <fullName evidence="1">Uncharacterized protein</fullName>
    </submittedName>
</protein>
<evidence type="ECO:0000313" key="2">
    <source>
        <dbReference type="Proteomes" id="UP000749309"/>
    </source>
</evidence>
<comment type="caution">
    <text evidence="1">The sequence shown here is derived from an EMBL/GenBank/DDBJ whole genome shotgun (WGS) entry which is preliminary data.</text>
</comment>
<reference evidence="1" key="1">
    <citation type="submission" date="2020-03" db="EMBL/GenBank/DDBJ databases">
        <title>Whole Genome Sequence of Trichophyton interdigitale from India.</title>
        <authorList>
            <person name="Kumar P."/>
        </authorList>
    </citation>
    <scope>NUCLEOTIDE SEQUENCE</scope>
    <source>
        <strain evidence="1">UCMS-IGIB-CI14</strain>
    </source>
</reference>
<dbReference type="EMBL" id="JAAQVJ010000037">
    <property type="protein sequence ID" value="KAF3898502.1"/>
    <property type="molecule type" value="Genomic_DNA"/>
</dbReference>
<sequence>MAPAADITVDETKRLVGNGAGLELLDTLESMKRRVDFLEQTAKQPEEMHIRTMMALRKPVYKAPGGVAQH</sequence>
<name>A0A9P4YKW7_9EURO</name>